<evidence type="ECO:0000259" key="5">
    <source>
        <dbReference type="Pfam" id="PF08281"/>
    </source>
</evidence>
<dbReference type="SUPFAM" id="SSF88659">
    <property type="entry name" value="Sigma3 and sigma4 domains of RNA polymerase sigma factors"/>
    <property type="match status" value="1"/>
</dbReference>
<accession>A0ABS4JJL6</accession>
<dbReference type="EMBL" id="JAGGLD010000005">
    <property type="protein sequence ID" value="MBP2001900.1"/>
    <property type="molecule type" value="Genomic_DNA"/>
</dbReference>
<keyword evidence="7" id="KW-1185">Reference proteome</keyword>
<keyword evidence="4" id="KW-0804">Transcription</keyword>
<dbReference type="Gene3D" id="1.10.10.10">
    <property type="entry name" value="Winged helix-like DNA-binding domain superfamily/Winged helix DNA-binding domain"/>
    <property type="match status" value="1"/>
</dbReference>
<dbReference type="InterPro" id="IPR013249">
    <property type="entry name" value="RNA_pol_sigma70_r4_t2"/>
</dbReference>
<keyword evidence="2" id="KW-0805">Transcription regulation</keyword>
<dbReference type="InterPro" id="IPR036388">
    <property type="entry name" value="WH-like_DNA-bd_sf"/>
</dbReference>
<organism evidence="6 7">
    <name type="scientific">Paenibacillus shirakamiensis</name>
    <dbReference type="NCBI Taxonomy" id="1265935"/>
    <lineage>
        <taxon>Bacteria</taxon>
        <taxon>Bacillati</taxon>
        <taxon>Bacillota</taxon>
        <taxon>Bacilli</taxon>
        <taxon>Bacillales</taxon>
        <taxon>Paenibacillaceae</taxon>
        <taxon>Paenibacillus</taxon>
    </lineage>
</organism>
<dbReference type="Proteomes" id="UP001519288">
    <property type="component" value="Unassembled WGS sequence"/>
</dbReference>
<dbReference type="PANTHER" id="PTHR43133:SF51">
    <property type="entry name" value="RNA POLYMERASE SIGMA FACTOR"/>
    <property type="match status" value="1"/>
</dbReference>
<dbReference type="NCBIfam" id="TIGR02937">
    <property type="entry name" value="sigma70-ECF"/>
    <property type="match status" value="1"/>
</dbReference>
<dbReference type="RefSeq" id="WP_209864040.1">
    <property type="nucleotide sequence ID" value="NZ_JAGGLD010000005.1"/>
</dbReference>
<dbReference type="InterPro" id="IPR014284">
    <property type="entry name" value="RNA_pol_sigma-70_dom"/>
</dbReference>
<dbReference type="Gene3D" id="1.10.1740.10">
    <property type="match status" value="1"/>
</dbReference>
<dbReference type="CDD" id="cd06171">
    <property type="entry name" value="Sigma70_r4"/>
    <property type="match status" value="1"/>
</dbReference>
<protein>
    <submittedName>
        <fullName evidence="6">RNA polymerase sigma-70 factor (ECF subfamily)</fullName>
    </submittedName>
</protein>
<evidence type="ECO:0000256" key="2">
    <source>
        <dbReference type="ARBA" id="ARBA00023015"/>
    </source>
</evidence>
<reference evidence="6 7" key="1">
    <citation type="submission" date="2021-03" db="EMBL/GenBank/DDBJ databases">
        <title>Genomic Encyclopedia of Type Strains, Phase IV (KMG-IV): sequencing the most valuable type-strain genomes for metagenomic binning, comparative biology and taxonomic classification.</title>
        <authorList>
            <person name="Goeker M."/>
        </authorList>
    </citation>
    <scope>NUCLEOTIDE SEQUENCE [LARGE SCALE GENOMIC DNA]</scope>
    <source>
        <strain evidence="6 7">DSM 26806</strain>
    </source>
</reference>
<sequence length="165" mass="19580">MSSQEEQWTQIHMNKLYHYLVKRGASREDAKDIVQEAFYRSFLYASGIPIAQRAAWIFKVALHLHYDMHRVSHRTRAFSPTEETTSSERTPEDHCLHQESIEDLHRVMNTLSPTYKTMLQLRYDEEQSYQEISDAMNMTPSTVKTYLARAKKQLAKLYRRLNNHE</sequence>
<dbReference type="InterPro" id="IPR039425">
    <property type="entry name" value="RNA_pol_sigma-70-like"/>
</dbReference>
<evidence type="ECO:0000313" key="7">
    <source>
        <dbReference type="Proteomes" id="UP001519288"/>
    </source>
</evidence>
<name>A0ABS4JJL6_9BACL</name>
<dbReference type="InterPro" id="IPR013324">
    <property type="entry name" value="RNA_pol_sigma_r3/r4-like"/>
</dbReference>
<evidence type="ECO:0000256" key="1">
    <source>
        <dbReference type="ARBA" id="ARBA00010641"/>
    </source>
</evidence>
<dbReference type="SUPFAM" id="SSF88946">
    <property type="entry name" value="Sigma2 domain of RNA polymerase sigma factors"/>
    <property type="match status" value="1"/>
</dbReference>
<evidence type="ECO:0000256" key="3">
    <source>
        <dbReference type="ARBA" id="ARBA00023082"/>
    </source>
</evidence>
<dbReference type="Pfam" id="PF08281">
    <property type="entry name" value="Sigma70_r4_2"/>
    <property type="match status" value="1"/>
</dbReference>
<keyword evidence="3" id="KW-0731">Sigma factor</keyword>
<dbReference type="InterPro" id="IPR013325">
    <property type="entry name" value="RNA_pol_sigma_r2"/>
</dbReference>
<comment type="caution">
    <text evidence="6">The sequence shown here is derived from an EMBL/GenBank/DDBJ whole genome shotgun (WGS) entry which is preliminary data.</text>
</comment>
<dbReference type="PANTHER" id="PTHR43133">
    <property type="entry name" value="RNA POLYMERASE ECF-TYPE SIGMA FACTO"/>
    <property type="match status" value="1"/>
</dbReference>
<evidence type="ECO:0000256" key="4">
    <source>
        <dbReference type="ARBA" id="ARBA00023163"/>
    </source>
</evidence>
<comment type="similarity">
    <text evidence="1">Belongs to the sigma-70 factor family. ECF subfamily.</text>
</comment>
<gene>
    <name evidence="6" type="ORF">J2Z69_002956</name>
</gene>
<feature type="domain" description="RNA polymerase sigma factor 70 region 4 type 2" evidence="5">
    <location>
        <begin position="102"/>
        <end position="154"/>
    </location>
</feature>
<proteinExistence type="inferred from homology"/>
<evidence type="ECO:0000313" key="6">
    <source>
        <dbReference type="EMBL" id="MBP2001900.1"/>
    </source>
</evidence>